<dbReference type="Proteomes" id="UP000800040">
    <property type="component" value="Unassembled WGS sequence"/>
</dbReference>
<sequence length="188" mass="20879">MRMCSVLDGYEQPPTPQNDSTRLCRHRRSRDTRRSVLPARRTWMKLSCVVRWKLHANVERQQVAREVGFLLCSATLCRVFGIMLARLVDGSRLCNLIRPLPTTLQPVYRGSGARETEDSAGRRSFQSRARSVAALCTAVGRHVDEVPSKLSHAITRAGGSINGRRGGLALHRRNPSSRGRHAVATLAG</sequence>
<evidence type="ECO:0000256" key="1">
    <source>
        <dbReference type="SAM" id="MobiDB-lite"/>
    </source>
</evidence>
<evidence type="ECO:0000313" key="2">
    <source>
        <dbReference type="EMBL" id="KAF1838594.1"/>
    </source>
</evidence>
<name>A0A6A5KVH8_9PLEO</name>
<keyword evidence="3" id="KW-1185">Reference proteome</keyword>
<reference evidence="2" key="1">
    <citation type="submission" date="2020-01" db="EMBL/GenBank/DDBJ databases">
        <authorList>
            <consortium name="DOE Joint Genome Institute"/>
            <person name="Haridas S."/>
            <person name="Albert R."/>
            <person name="Binder M."/>
            <person name="Bloem J."/>
            <person name="Labutti K."/>
            <person name="Salamov A."/>
            <person name="Andreopoulos B."/>
            <person name="Baker S.E."/>
            <person name="Barry K."/>
            <person name="Bills G."/>
            <person name="Bluhm B.H."/>
            <person name="Cannon C."/>
            <person name="Castanera R."/>
            <person name="Culley D.E."/>
            <person name="Daum C."/>
            <person name="Ezra D."/>
            <person name="Gonzalez J.B."/>
            <person name="Henrissat B."/>
            <person name="Kuo A."/>
            <person name="Liang C."/>
            <person name="Lipzen A."/>
            <person name="Lutzoni F."/>
            <person name="Magnuson J."/>
            <person name="Mondo S."/>
            <person name="Nolan M."/>
            <person name="Ohm R."/>
            <person name="Pangilinan J."/>
            <person name="Park H.-J."/>
            <person name="Ramirez L."/>
            <person name="Alfaro M."/>
            <person name="Sun H."/>
            <person name="Tritt A."/>
            <person name="Yoshinaga Y."/>
            <person name="Zwiers L.-H."/>
            <person name="Turgeon B.G."/>
            <person name="Goodwin S.B."/>
            <person name="Spatafora J.W."/>
            <person name="Crous P.W."/>
            <person name="Grigoriev I.V."/>
        </authorList>
    </citation>
    <scope>NUCLEOTIDE SEQUENCE</scope>
    <source>
        <strain evidence="2">P77</strain>
    </source>
</reference>
<feature type="region of interest" description="Disordered" evidence="1">
    <location>
        <begin position="1"/>
        <end position="27"/>
    </location>
</feature>
<proteinExistence type="predicted"/>
<organism evidence="2 3">
    <name type="scientific">Decorospora gaudefroyi</name>
    <dbReference type="NCBI Taxonomy" id="184978"/>
    <lineage>
        <taxon>Eukaryota</taxon>
        <taxon>Fungi</taxon>
        <taxon>Dikarya</taxon>
        <taxon>Ascomycota</taxon>
        <taxon>Pezizomycotina</taxon>
        <taxon>Dothideomycetes</taxon>
        <taxon>Pleosporomycetidae</taxon>
        <taxon>Pleosporales</taxon>
        <taxon>Pleosporineae</taxon>
        <taxon>Pleosporaceae</taxon>
        <taxon>Decorospora</taxon>
    </lineage>
</organism>
<dbReference type="EMBL" id="ML975250">
    <property type="protein sequence ID" value="KAF1838594.1"/>
    <property type="molecule type" value="Genomic_DNA"/>
</dbReference>
<feature type="region of interest" description="Disordered" evidence="1">
    <location>
        <begin position="164"/>
        <end position="188"/>
    </location>
</feature>
<accession>A0A6A5KVH8</accession>
<protein>
    <submittedName>
        <fullName evidence="2">Uncharacterized protein</fullName>
    </submittedName>
</protein>
<feature type="compositionally biased region" description="Basic residues" evidence="1">
    <location>
        <begin position="170"/>
        <end position="181"/>
    </location>
</feature>
<dbReference type="AlphaFoldDB" id="A0A6A5KVH8"/>
<evidence type="ECO:0000313" key="3">
    <source>
        <dbReference type="Proteomes" id="UP000800040"/>
    </source>
</evidence>
<gene>
    <name evidence="2" type="ORF">BDW02DRAFT_361820</name>
</gene>